<dbReference type="EMBL" id="GBXM01087445">
    <property type="protein sequence ID" value="JAH21132.1"/>
    <property type="molecule type" value="Transcribed_RNA"/>
</dbReference>
<organism evidence="1">
    <name type="scientific">Anguilla anguilla</name>
    <name type="common">European freshwater eel</name>
    <name type="synonym">Muraena anguilla</name>
    <dbReference type="NCBI Taxonomy" id="7936"/>
    <lineage>
        <taxon>Eukaryota</taxon>
        <taxon>Metazoa</taxon>
        <taxon>Chordata</taxon>
        <taxon>Craniata</taxon>
        <taxon>Vertebrata</taxon>
        <taxon>Euteleostomi</taxon>
        <taxon>Actinopterygii</taxon>
        <taxon>Neopterygii</taxon>
        <taxon>Teleostei</taxon>
        <taxon>Anguilliformes</taxon>
        <taxon>Anguillidae</taxon>
        <taxon>Anguilla</taxon>
    </lineage>
</organism>
<evidence type="ECO:0000313" key="1">
    <source>
        <dbReference type="EMBL" id="JAH21132.1"/>
    </source>
</evidence>
<protein>
    <submittedName>
        <fullName evidence="1">Uncharacterized protein</fullName>
    </submittedName>
</protein>
<accession>A0A0E9QXC4</accession>
<proteinExistence type="predicted"/>
<dbReference type="AlphaFoldDB" id="A0A0E9QXC4"/>
<dbReference type="EMBL" id="GBXM01080001">
    <property type="protein sequence ID" value="JAH28576.1"/>
    <property type="molecule type" value="Transcribed_RNA"/>
</dbReference>
<name>A0A0E9QXC4_ANGAN</name>
<reference evidence="1" key="1">
    <citation type="submission" date="2014-11" db="EMBL/GenBank/DDBJ databases">
        <authorList>
            <person name="Amaro Gonzalez C."/>
        </authorList>
    </citation>
    <scope>NUCLEOTIDE SEQUENCE</scope>
</reference>
<reference evidence="1" key="2">
    <citation type="journal article" date="2015" name="Fish Shellfish Immunol.">
        <title>Early steps in the European eel (Anguilla anguilla)-Vibrio vulnificus interaction in the gills: Role of the RtxA13 toxin.</title>
        <authorList>
            <person name="Callol A."/>
            <person name="Pajuelo D."/>
            <person name="Ebbesson L."/>
            <person name="Teles M."/>
            <person name="MacKenzie S."/>
            <person name="Amaro C."/>
        </authorList>
    </citation>
    <scope>NUCLEOTIDE SEQUENCE</scope>
</reference>
<sequence length="21" mass="2548">MLLLLSLNDTQSFSLHWLFRL</sequence>